<dbReference type="GO" id="GO:0009190">
    <property type="term" value="P:cyclic nucleotide biosynthetic process"/>
    <property type="evidence" value="ECO:0007669"/>
    <property type="project" value="InterPro"/>
</dbReference>
<dbReference type="Pfam" id="PF00211">
    <property type="entry name" value="Guanylate_cyc"/>
    <property type="match status" value="1"/>
</dbReference>
<dbReference type="PRINTS" id="PR00038">
    <property type="entry name" value="HTHLUXR"/>
</dbReference>
<dbReference type="Gene3D" id="3.30.70.1230">
    <property type="entry name" value="Nucleotide cyclase"/>
    <property type="match status" value="2"/>
</dbReference>
<reference evidence="8 9" key="1">
    <citation type="submission" date="2017-04" db="EMBL/GenBank/DDBJ databases">
        <title>The new phylogeny of genus Mycobacterium.</title>
        <authorList>
            <person name="Tortoli E."/>
            <person name="Trovato A."/>
            <person name="Cirillo D.M."/>
        </authorList>
    </citation>
    <scope>NUCLEOTIDE SEQUENCE [LARGE SCALE GENOMIC DNA]</scope>
    <source>
        <strain evidence="8 9">TBL 1200985</strain>
    </source>
</reference>
<dbReference type="CDD" id="cd07302">
    <property type="entry name" value="CHD"/>
    <property type="match status" value="1"/>
</dbReference>
<keyword evidence="3" id="KW-0805">Transcription regulation</keyword>
<feature type="domain" description="HTH luxR-type" evidence="6">
    <location>
        <begin position="1021"/>
        <end position="1086"/>
    </location>
</feature>
<dbReference type="Proteomes" id="UP000193247">
    <property type="component" value="Unassembled WGS sequence"/>
</dbReference>
<dbReference type="GO" id="GO:0004016">
    <property type="term" value="F:adenylate cyclase activity"/>
    <property type="evidence" value="ECO:0007669"/>
    <property type="project" value="UniProtKB-ARBA"/>
</dbReference>
<keyword evidence="2" id="KW-0067">ATP-binding</keyword>
<evidence type="ECO:0000259" key="7">
    <source>
        <dbReference type="PROSITE" id="PS50125"/>
    </source>
</evidence>
<dbReference type="Gene3D" id="1.25.40.10">
    <property type="entry name" value="Tetratricopeptide repeat domain"/>
    <property type="match status" value="1"/>
</dbReference>
<dbReference type="InterPro" id="IPR058852">
    <property type="entry name" value="HTH_77"/>
</dbReference>
<evidence type="ECO:0000256" key="1">
    <source>
        <dbReference type="ARBA" id="ARBA00022741"/>
    </source>
</evidence>
<dbReference type="AlphaFoldDB" id="A0A1X2LS33"/>
<evidence type="ECO:0000256" key="4">
    <source>
        <dbReference type="ARBA" id="ARBA00023125"/>
    </source>
</evidence>
<evidence type="ECO:0000256" key="5">
    <source>
        <dbReference type="ARBA" id="ARBA00023163"/>
    </source>
</evidence>
<evidence type="ECO:0000256" key="2">
    <source>
        <dbReference type="ARBA" id="ARBA00022840"/>
    </source>
</evidence>
<protein>
    <submittedName>
        <fullName evidence="8">LuxR family transcriptional regulator</fullName>
    </submittedName>
</protein>
<dbReference type="GO" id="GO:0005524">
    <property type="term" value="F:ATP binding"/>
    <property type="evidence" value="ECO:0007669"/>
    <property type="project" value="UniProtKB-KW"/>
</dbReference>
<dbReference type="SUPFAM" id="SSF46894">
    <property type="entry name" value="C-terminal effector domain of the bipartite response regulators"/>
    <property type="match status" value="1"/>
</dbReference>
<gene>
    <name evidence="8" type="ORF">B8W66_17120</name>
</gene>
<dbReference type="InterPro" id="IPR000792">
    <property type="entry name" value="Tscrpt_reg_LuxR_C"/>
</dbReference>
<keyword evidence="1" id="KW-0547">Nucleotide-binding</keyword>
<dbReference type="PANTHER" id="PTHR47691:SF3">
    <property type="entry name" value="HTH-TYPE TRANSCRIPTIONAL REGULATOR RV0890C-RELATED"/>
    <property type="match status" value="1"/>
</dbReference>
<proteinExistence type="predicted"/>
<feature type="domain" description="Guanylate cyclase" evidence="7">
    <location>
        <begin position="11"/>
        <end position="119"/>
    </location>
</feature>
<dbReference type="GO" id="GO:0035556">
    <property type="term" value="P:intracellular signal transduction"/>
    <property type="evidence" value="ECO:0007669"/>
    <property type="project" value="InterPro"/>
</dbReference>
<dbReference type="GO" id="GO:0003677">
    <property type="term" value="F:DNA binding"/>
    <property type="evidence" value="ECO:0007669"/>
    <property type="project" value="UniProtKB-KW"/>
</dbReference>
<dbReference type="InterPro" id="IPR036388">
    <property type="entry name" value="WH-like_DNA-bd_sf"/>
</dbReference>
<dbReference type="FunFam" id="1.10.10.10:FF:000553">
    <property type="entry name" value="Transcriptional regulator, LuxR family"/>
    <property type="match status" value="1"/>
</dbReference>
<dbReference type="InterPro" id="IPR027417">
    <property type="entry name" value="P-loop_NTPase"/>
</dbReference>
<dbReference type="PROSITE" id="PS50043">
    <property type="entry name" value="HTH_LUXR_2"/>
    <property type="match status" value="1"/>
</dbReference>
<evidence type="ECO:0000259" key="6">
    <source>
        <dbReference type="PROSITE" id="PS50043"/>
    </source>
</evidence>
<dbReference type="InterPro" id="IPR016032">
    <property type="entry name" value="Sig_transdc_resp-reg_C-effctor"/>
</dbReference>
<dbReference type="CDD" id="cd06170">
    <property type="entry name" value="LuxR_C_like"/>
    <property type="match status" value="1"/>
</dbReference>
<dbReference type="Gene3D" id="3.40.50.300">
    <property type="entry name" value="P-loop containing nucleotide triphosphate hydrolases"/>
    <property type="match status" value="1"/>
</dbReference>
<dbReference type="PANTHER" id="PTHR47691">
    <property type="entry name" value="REGULATOR-RELATED"/>
    <property type="match status" value="1"/>
</dbReference>
<dbReference type="InterPro" id="IPR001054">
    <property type="entry name" value="A/G_cyclase"/>
</dbReference>
<dbReference type="GO" id="GO:0006355">
    <property type="term" value="P:regulation of DNA-templated transcription"/>
    <property type="evidence" value="ECO:0007669"/>
    <property type="project" value="InterPro"/>
</dbReference>
<dbReference type="OrthoDB" id="4624147at2"/>
<dbReference type="PROSITE" id="PS50125">
    <property type="entry name" value="GUANYLATE_CYCLASE_2"/>
    <property type="match status" value="1"/>
</dbReference>
<evidence type="ECO:0000313" key="8">
    <source>
        <dbReference type="EMBL" id="OSC39462.1"/>
    </source>
</evidence>
<evidence type="ECO:0000313" key="9">
    <source>
        <dbReference type="Proteomes" id="UP000193247"/>
    </source>
</evidence>
<dbReference type="STRING" id="1430326.B8W66_17120"/>
<dbReference type="SMART" id="SM00421">
    <property type="entry name" value="HTH_LUXR"/>
    <property type="match status" value="1"/>
</dbReference>
<dbReference type="Pfam" id="PF00196">
    <property type="entry name" value="GerE"/>
    <property type="match status" value="1"/>
</dbReference>
<dbReference type="EMBL" id="NCXP01000024">
    <property type="protein sequence ID" value="OSC39462.1"/>
    <property type="molecule type" value="Genomic_DNA"/>
</dbReference>
<dbReference type="Pfam" id="PF25872">
    <property type="entry name" value="HTH_77"/>
    <property type="match status" value="1"/>
</dbReference>
<dbReference type="SUPFAM" id="SSF52540">
    <property type="entry name" value="P-loop containing nucleoside triphosphate hydrolases"/>
    <property type="match status" value="1"/>
</dbReference>
<dbReference type="InterPro" id="IPR029787">
    <property type="entry name" value="Nucleotide_cyclase"/>
</dbReference>
<name>A0A1X2LS33_9MYCO</name>
<sequence>MSRLLPTGMVTLLLADVEESTRLWQAQPEEMAAAVARLDHTVSEAITIHGGVQPIEQGEGDSFVVAFARASDAAACALDLQRASLAPIRLRMGLHTGEVQLRDQLNYVGPTINRTARLRDLAHGGQIVLSATTGDLISDWLPTDAWLVDLGRHPLRDLPRPEWVMQLCHPDLRERFPPLRTAKAVAASVLPAQFTTFVGRHAQMNEVRALLAENRLVTLCGTGGVGKTRLAIQIAGSSEFRDGLCYVDLAPITESGIVPSTAARSVGLPDQPGRSTMDTLRRFIGNRRMLMVLDNCEHLLDASAALVVELLGVCPALTILATSREPIGVAGEITWRVPSMSVADEAIELFADRASRVQPGFTLANHNAAAVREICRRLDGIPLAIEFAAARVRSMSPVEIADGLDDRFRLLAGSVRGAVQRQQTLRASIDWSHALLTETEQILFRRLAPFVGGFDLAAARAVAAAGTDLEPFQVLDQLTLLVDKSLVVVEERQGRTRYRLLETVRRYALEKLGDSGEADVRARHRDHYTALAARLNTPAENDHQRLVARAETEIDNLRAAFAWSRESGQITEALQLASSLQPIWFGRAHLREGLAWFDSILEDPSINQLAVSTAVRARALADKAMLGTWLATSPVGATDIIAPAQQALAMARDVGDPAVLVRALTAYGCSSGYNAEAAAPYFAEATDLARAIDDKWTLCQILYWRGVGICISGDPNALRAAAEECRDLADTIGDRFVSRHCTLWFSLAQMWTGNLTEAIELSNEVTAEAEASNDVVTRVLGLYTQAQVLAYRGASAAHATAAACIEAATELGGVYQGIGYAALTFAALATGDIAAAVEASEAARPILSAQSDQVTMHQALMAQLALAGGDAITAQHFANDAVLATNGWHRMVALTTRARVAIARGDPDLARDDAHAALACGAPLHAYQGMPDAMELLAGLAGEVGSHQEAARLFGAAAALRQETTQVRFKTWDPGYEASVAALRDAMGGEDFDRAWAEGAALSTDEAIAYAQRGRGERKRPARGWGALTPTEHNVVRLASEGLSNKDIAKRLFVSPRTVQTHLTHVYAKLGLTSRIQLVDEAVRRS</sequence>
<dbReference type="Gene3D" id="1.10.10.10">
    <property type="entry name" value="Winged helix-like DNA-binding domain superfamily/Winged helix DNA-binding domain"/>
    <property type="match status" value="1"/>
</dbReference>
<dbReference type="PROSITE" id="PS00622">
    <property type="entry name" value="HTH_LUXR_1"/>
    <property type="match status" value="1"/>
</dbReference>
<evidence type="ECO:0000256" key="3">
    <source>
        <dbReference type="ARBA" id="ARBA00023015"/>
    </source>
</evidence>
<dbReference type="SUPFAM" id="SSF55073">
    <property type="entry name" value="Nucleotide cyclase"/>
    <property type="match status" value="1"/>
</dbReference>
<keyword evidence="5" id="KW-0804">Transcription</keyword>
<dbReference type="InterPro" id="IPR011990">
    <property type="entry name" value="TPR-like_helical_dom_sf"/>
</dbReference>
<keyword evidence="4" id="KW-0238">DNA-binding</keyword>
<keyword evidence="9" id="KW-1185">Reference proteome</keyword>
<accession>A0A1X2LS33</accession>
<organism evidence="8 9">
    <name type="scientific">Mycobacterium decipiens</name>
    <dbReference type="NCBI Taxonomy" id="1430326"/>
    <lineage>
        <taxon>Bacteria</taxon>
        <taxon>Bacillati</taxon>
        <taxon>Actinomycetota</taxon>
        <taxon>Actinomycetes</taxon>
        <taxon>Mycobacteriales</taxon>
        <taxon>Mycobacteriaceae</taxon>
        <taxon>Mycobacterium</taxon>
    </lineage>
</organism>
<comment type="caution">
    <text evidence="8">The sequence shown here is derived from an EMBL/GenBank/DDBJ whole genome shotgun (WGS) entry which is preliminary data.</text>
</comment>
<dbReference type="PRINTS" id="PR00364">
    <property type="entry name" value="DISEASERSIST"/>
</dbReference>
<dbReference type="FunFam" id="3.40.50.300:FF:001666">
    <property type="entry name" value="LuxR family transcriptional regulator"/>
    <property type="match status" value="1"/>
</dbReference>